<dbReference type="SMART" id="SM00256">
    <property type="entry name" value="FBOX"/>
    <property type="match status" value="1"/>
</dbReference>
<sequence length="385" mass="44069">MEFEKDRDPAAHNQFLIRNSSYTKSHNSKAKYHYMAEDSKKGEEGLLISEMIFGERSFGIMVVKNKKKHKQMENNNTGVGKDYISNLPDALIHHILSFLPTKSAMSTCILSKRWKYVAATIPVFDFCNWRSKRNRKLETKLFMNFLDSVLFLHENPNIQKFSLGLDEVSDEFRVYGWVSTIMKQSTVKISAPNLLTISYTGDPPADFVLDSFWSLVEADVGFDIPEDEYSNETFVLSEADVFLTNLLAFNNLIHLEGSSIFDCPSFGSESVSIMRRFFRFLQLSPNLESIVFAWGIHFLDIEDDDCWSLDLKCSLPHLKSIKFKHFEGKPMEVNTIKVFLKYPGFSGTVTIVACPSLSKTRQINLKKLLCKIKLLAKANLNLVFL</sequence>
<dbReference type="CDD" id="cd22160">
    <property type="entry name" value="F-box_AtFBL13-like"/>
    <property type="match status" value="1"/>
</dbReference>
<dbReference type="InterPro" id="IPR036047">
    <property type="entry name" value="F-box-like_dom_sf"/>
</dbReference>
<reference evidence="2 3" key="1">
    <citation type="journal article" date="2018" name="Science">
        <title>The opium poppy genome and morphinan production.</title>
        <authorList>
            <person name="Guo L."/>
            <person name="Winzer T."/>
            <person name="Yang X."/>
            <person name="Li Y."/>
            <person name="Ning Z."/>
            <person name="He Z."/>
            <person name="Teodor R."/>
            <person name="Lu Y."/>
            <person name="Bowser T.A."/>
            <person name="Graham I.A."/>
            <person name="Ye K."/>
        </authorList>
    </citation>
    <scope>NUCLEOTIDE SEQUENCE [LARGE SCALE GENOMIC DNA]</scope>
    <source>
        <strain evidence="3">cv. HN1</strain>
        <tissue evidence="2">Leaves</tissue>
    </source>
</reference>
<dbReference type="InterPro" id="IPR001810">
    <property type="entry name" value="F-box_dom"/>
</dbReference>
<dbReference type="PROSITE" id="PS50181">
    <property type="entry name" value="FBOX"/>
    <property type="match status" value="1"/>
</dbReference>
<dbReference type="EMBL" id="CM010724">
    <property type="protein sequence ID" value="RZC81513.1"/>
    <property type="molecule type" value="Genomic_DNA"/>
</dbReference>
<dbReference type="AlphaFoldDB" id="A0A4Y7L7M8"/>
<dbReference type="Pfam" id="PF00646">
    <property type="entry name" value="F-box"/>
    <property type="match status" value="1"/>
</dbReference>
<dbReference type="PANTHER" id="PTHR31293:SF12">
    <property type="entry name" value="RNI-LIKE SUPERFAMILY PROTEIN"/>
    <property type="match status" value="1"/>
</dbReference>
<proteinExistence type="predicted"/>
<evidence type="ECO:0000313" key="2">
    <source>
        <dbReference type="EMBL" id="RZC81513.1"/>
    </source>
</evidence>
<dbReference type="SUPFAM" id="SSF81383">
    <property type="entry name" value="F-box domain"/>
    <property type="match status" value="1"/>
</dbReference>
<dbReference type="Proteomes" id="UP000316621">
    <property type="component" value="Chromosome 10"/>
</dbReference>
<dbReference type="InterPro" id="IPR053781">
    <property type="entry name" value="F-box_AtFBL13-like"/>
</dbReference>
<protein>
    <recommendedName>
        <fullName evidence="1">F-box domain-containing protein</fullName>
    </recommendedName>
</protein>
<dbReference type="Gramene" id="RZC81513">
    <property type="protein sequence ID" value="RZC81513"/>
    <property type="gene ID" value="C5167_044087"/>
</dbReference>
<organism evidence="2 3">
    <name type="scientific">Papaver somniferum</name>
    <name type="common">Opium poppy</name>
    <dbReference type="NCBI Taxonomy" id="3469"/>
    <lineage>
        <taxon>Eukaryota</taxon>
        <taxon>Viridiplantae</taxon>
        <taxon>Streptophyta</taxon>
        <taxon>Embryophyta</taxon>
        <taxon>Tracheophyta</taxon>
        <taxon>Spermatophyta</taxon>
        <taxon>Magnoliopsida</taxon>
        <taxon>Ranunculales</taxon>
        <taxon>Papaveraceae</taxon>
        <taxon>Papaveroideae</taxon>
        <taxon>Papaver</taxon>
    </lineage>
</organism>
<dbReference type="InterPro" id="IPR055294">
    <property type="entry name" value="FBL60-like"/>
</dbReference>
<dbReference type="Gene3D" id="1.20.1280.50">
    <property type="match status" value="1"/>
</dbReference>
<feature type="domain" description="F-box" evidence="1">
    <location>
        <begin position="81"/>
        <end position="132"/>
    </location>
</feature>
<name>A0A4Y7L7M8_PAPSO</name>
<dbReference type="PANTHER" id="PTHR31293">
    <property type="entry name" value="RNI-LIKE SUPERFAMILY PROTEIN"/>
    <property type="match status" value="1"/>
</dbReference>
<evidence type="ECO:0000259" key="1">
    <source>
        <dbReference type="PROSITE" id="PS50181"/>
    </source>
</evidence>
<evidence type="ECO:0000313" key="3">
    <source>
        <dbReference type="Proteomes" id="UP000316621"/>
    </source>
</evidence>
<keyword evidence="3" id="KW-1185">Reference proteome</keyword>
<accession>A0A4Y7L7M8</accession>
<gene>
    <name evidence="2" type="ORF">C5167_044087</name>
</gene>